<dbReference type="STRING" id="1128398.Curi_c03330"/>
<dbReference type="Pfam" id="PF12900">
    <property type="entry name" value="Pyridox_ox_2"/>
    <property type="match status" value="1"/>
</dbReference>
<organism evidence="1 2">
    <name type="scientific">Gottschalkia acidurici (strain ATCC 7906 / DSM 604 / BCRC 14475 / CIP 104303 / KCTC 5404 / NCIMB 10678 / 9a)</name>
    <name type="common">Clostridium acidurici</name>
    <dbReference type="NCBI Taxonomy" id="1128398"/>
    <lineage>
        <taxon>Bacteria</taxon>
        <taxon>Bacillati</taxon>
        <taxon>Bacillota</taxon>
        <taxon>Tissierellia</taxon>
        <taxon>Tissierellales</taxon>
        <taxon>Gottschalkiaceae</taxon>
        <taxon>Gottschalkia</taxon>
    </lineage>
</organism>
<gene>
    <name evidence="1" type="ordered locus">Curi_c03330</name>
</gene>
<evidence type="ECO:0000313" key="1">
    <source>
        <dbReference type="EMBL" id="AFS77409.1"/>
    </source>
</evidence>
<dbReference type="HOGENOM" id="CLU_067890_2_2_9"/>
<dbReference type="PANTHER" id="PTHR34071:SF2">
    <property type="entry name" value="FLAVIN-NUCLEOTIDE-BINDING PROTEIN"/>
    <property type="match status" value="1"/>
</dbReference>
<evidence type="ECO:0000313" key="2">
    <source>
        <dbReference type="Proteomes" id="UP000006094"/>
    </source>
</evidence>
<dbReference type="OrthoDB" id="9794935at2"/>
<keyword evidence="2" id="KW-1185">Reference proteome</keyword>
<protein>
    <submittedName>
        <fullName evidence="1">Pyridoxamine 5'-phosphate oxidase-like protein, FMN-binding protein</fullName>
    </submittedName>
</protein>
<proteinExistence type="predicted"/>
<reference evidence="1 2" key="1">
    <citation type="journal article" date="2012" name="PLoS ONE">
        <title>The purine-utilizing bacterium Clostridium acidurici 9a: a genome-guided metabolic reconsideration.</title>
        <authorList>
            <person name="Hartwich K."/>
            <person name="Poehlein A."/>
            <person name="Daniel R."/>
        </authorList>
    </citation>
    <scope>NUCLEOTIDE SEQUENCE [LARGE SCALE GENOMIC DNA]</scope>
    <source>
        <strain evidence="2">ATCC 7906 / DSM 604 / BCRC 14475 / CIP 104303 / KCTC 5404 / NCIMB 10678 / 9a</strain>
    </source>
</reference>
<sequence>MQNRMKKHQLTSDQIVSLFNRAHIGTLATLNSDGFPYAIAMHFVYLNEKIYLHGLPKGQKIDNIIRNPKVCFEINEMLGLIASDTDPCDTNTEYNSIVALGYAKIVDDLSLKREVLNKIINKFTPNFSGYDLPENMVKGTAVIEIEIKECTGKYYK</sequence>
<dbReference type="eggNOG" id="COG3467">
    <property type="taxonomic scope" value="Bacteria"/>
</dbReference>
<dbReference type="SUPFAM" id="SSF50475">
    <property type="entry name" value="FMN-binding split barrel"/>
    <property type="match status" value="1"/>
</dbReference>
<name>K0AVY9_GOTA9</name>
<dbReference type="KEGG" id="cad:Curi_c03330"/>
<dbReference type="PATRIC" id="fig|1128398.3.peg.340"/>
<dbReference type="RefSeq" id="WP_014966546.1">
    <property type="nucleotide sequence ID" value="NC_018664.1"/>
</dbReference>
<dbReference type="InterPro" id="IPR012349">
    <property type="entry name" value="Split_barrel_FMN-bd"/>
</dbReference>
<dbReference type="AlphaFoldDB" id="K0AVY9"/>
<dbReference type="Proteomes" id="UP000006094">
    <property type="component" value="Chromosome"/>
</dbReference>
<dbReference type="Gene3D" id="2.30.110.10">
    <property type="entry name" value="Electron Transport, Fmn-binding Protein, Chain A"/>
    <property type="match status" value="1"/>
</dbReference>
<accession>K0AVY9</accession>
<dbReference type="InterPro" id="IPR024747">
    <property type="entry name" value="Pyridox_Oxase-rel"/>
</dbReference>
<dbReference type="PANTHER" id="PTHR34071">
    <property type="entry name" value="5-NITROIMIDAZOLE ANTIBIOTICS RESISTANCE PROTEIN, NIMA-FAMILY-RELATED PROTEIN-RELATED"/>
    <property type="match status" value="1"/>
</dbReference>
<dbReference type="EMBL" id="CP003326">
    <property type="protein sequence ID" value="AFS77409.1"/>
    <property type="molecule type" value="Genomic_DNA"/>
</dbReference>